<dbReference type="FunFam" id="3.40.640.10:FF:000004">
    <property type="entry name" value="Acetylornithine aminotransferase"/>
    <property type="match status" value="1"/>
</dbReference>
<dbReference type="InterPro" id="IPR005814">
    <property type="entry name" value="Aminotrans_3"/>
</dbReference>
<dbReference type="Pfam" id="PF00202">
    <property type="entry name" value="Aminotran_3"/>
    <property type="match status" value="1"/>
</dbReference>
<evidence type="ECO:0000313" key="7">
    <source>
        <dbReference type="Proteomes" id="UP000238358"/>
    </source>
</evidence>
<evidence type="ECO:0000256" key="3">
    <source>
        <dbReference type="ARBA" id="ARBA00022679"/>
    </source>
</evidence>
<name>A0A2S0M764_MEGEL</name>
<accession>A0A2S0M764</accession>
<comment type="similarity">
    <text evidence="5">Belongs to the class-III pyridoxal-phosphate-dependent aminotransferase family.</text>
</comment>
<evidence type="ECO:0000256" key="2">
    <source>
        <dbReference type="ARBA" id="ARBA00022576"/>
    </source>
</evidence>
<evidence type="ECO:0000256" key="1">
    <source>
        <dbReference type="ARBA" id="ARBA00001933"/>
    </source>
</evidence>
<sequence length="390" mass="42777">MAEDYKNLDKEYIVNVYNRVGAVLDHGKGAILYDVDGKKYIDLSAGIAVNIFGVCDDVWIKAVETQLHKLSHISNVFFTEPQTVLAEKLCQKTGMKKVFFSNSGAEANECAIKTARKYSHDKYGDGRYTIVTLKNSFHGRTIATLTACGQNSLHEDFGPFVDGFVYAEPDDFSDMKRLCEENNVCAIMMEMVQGEGGVHPLDKEYVQKVEAYAHAHDILIIVDEVQTGNGRTGYLYSYMGYGIQPDIVSTAKAIGGGLPLGATMFADSTQHTLTNHTHGSTFGGNPICTAGGISIIDRLDNALMAEVREKGKYIKEELEQCEHVDHVSGMGLMIGVTLKNKDLMDVVEGCVDNGVLVLTANGLLRLLPPLNIPWDELKEAIGIVKKVIDK</sequence>
<dbReference type="PROSITE" id="PS00600">
    <property type="entry name" value="AA_TRANSFER_CLASS_3"/>
    <property type="match status" value="1"/>
</dbReference>
<comment type="cofactor">
    <cofactor evidence="1">
        <name>pyridoxal 5'-phosphate</name>
        <dbReference type="ChEBI" id="CHEBI:597326"/>
    </cofactor>
</comment>
<dbReference type="InterPro" id="IPR050103">
    <property type="entry name" value="Class-III_PLP-dep_AT"/>
</dbReference>
<dbReference type="OrthoDB" id="9807885at2"/>
<evidence type="ECO:0000256" key="4">
    <source>
        <dbReference type="ARBA" id="ARBA00022898"/>
    </source>
</evidence>
<evidence type="ECO:0000313" key="6">
    <source>
        <dbReference type="EMBL" id="AVO27298.1"/>
    </source>
</evidence>
<dbReference type="GO" id="GO:0008483">
    <property type="term" value="F:transaminase activity"/>
    <property type="evidence" value="ECO:0007669"/>
    <property type="project" value="UniProtKB-KW"/>
</dbReference>
<dbReference type="EMBL" id="CP027569">
    <property type="protein sequence ID" value="AVO27298.1"/>
    <property type="molecule type" value="Genomic_DNA"/>
</dbReference>
<keyword evidence="2" id="KW-0032">Aminotransferase</keyword>
<dbReference type="InterPro" id="IPR015421">
    <property type="entry name" value="PyrdxlP-dep_Trfase_major"/>
</dbReference>
<dbReference type="PIRSF" id="PIRSF000521">
    <property type="entry name" value="Transaminase_4ab_Lys_Orn"/>
    <property type="match status" value="1"/>
</dbReference>
<keyword evidence="3" id="KW-0808">Transferase</keyword>
<proteinExistence type="inferred from homology"/>
<organism evidence="6 7">
    <name type="scientific">Megasphaera elsdenii</name>
    <dbReference type="NCBI Taxonomy" id="907"/>
    <lineage>
        <taxon>Bacteria</taxon>
        <taxon>Bacillati</taxon>
        <taxon>Bacillota</taxon>
        <taxon>Negativicutes</taxon>
        <taxon>Veillonellales</taxon>
        <taxon>Veillonellaceae</taxon>
        <taxon>Megasphaera</taxon>
    </lineage>
</organism>
<dbReference type="RefSeq" id="WP_027895344.1">
    <property type="nucleotide sequence ID" value="NZ_CP027569.1"/>
</dbReference>
<dbReference type="InterPro" id="IPR015422">
    <property type="entry name" value="PyrdxlP-dep_Trfase_small"/>
</dbReference>
<dbReference type="GO" id="GO:0030170">
    <property type="term" value="F:pyridoxal phosphate binding"/>
    <property type="evidence" value="ECO:0007669"/>
    <property type="project" value="InterPro"/>
</dbReference>
<evidence type="ECO:0000256" key="5">
    <source>
        <dbReference type="RuleBase" id="RU003560"/>
    </source>
</evidence>
<dbReference type="PANTHER" id="PTHR11986:SF79">
    <property type="entry name" value="ACETYLORNITHINE AMINOTRANSFERASE, MITOCHONDRIAL"/>
    <property type="match status" value="1"/>
</dbReference>
<dbReference type="Proteomes" id="UP000238358">
    <property type="component" value="Chromosome"/>
</dbReference>
<dbReference type="InterPro" id="IPR049704">
    <property type="entry name" value="Aminotrans_3_PPA_site"/>
</dbReference>
<gene>
    <name evidence="6" type="ORF">C6Y28_06610</name>
</gene>
<dbReference type="CDD" id="cd00610">
    <property type="entry name" value="OAT_like"/>
    <property type="match status" value="1"/>
</dbReference>
<dbReference type="SUPFAM" id="SSF53383">
    <property type="entry name" value="PLP-dependent transferases"/>
    <property type="match status" value="1"/>
</dbReference>
<dbReference type="GO" id="GO:0042802">
    <property type="term" value="F:identical protein binding"/>
    <property type="evidence" value="ECO:0007669"/>
    <property type="project" value="TreeGrafter"/>
</dbReference>
<dbReference type="AlphaFoldDB" id="A0A2S0M764"/>
<dbReference type="NCBIfam" id="NF002325">
    <property type="entry name" value="PRK01278.1"/>
    <property type="match status" value="1"/>
</dbReference>
<keyword evidence="4 5" id="KW-0663">Pyridoxal phosphate</keyword>
<protein>
    <submittedName>
        <fullName evidence="6">Acetylornithine transaminase</fullName>
    </submittedName>
</protein>
<reference evidence="6 7" key="1">
    <citation type="journal article" date="2018" name="Genome Announc.">
        <title>Complete genomes of two Megasphaera elsdenii strains, NCIMB 702410 and ATCC 25940.</title>
        <authorList>
            <person name="Hatmaker E.A."/>
            <person name="O'Dell K."/>
            <person name="Riley L.A."/>
            <person name="Klingeman D.M."/>
            <person name="Guss A.M."/>
        </authorList>
    </citation>
    <scope>NUCLEOTIDE SEQUENCE [LARGE SCALE GENOMIC DNA]</scope>
    <source>
        <strain evidence="6 7">NCIMB702410</strain>
    </source>
</reference>
<dbReference type="InterPro" id="IPR015424">
    <property type="entry name" value="PyrdxlP-dep_Trfase"/>
</dbReference>
<dbReference type="Gene3D" id="3.40.640.10">
    <property type="entry name" value="Type I PLP-dependent aspartate aminotransferase-like (Major domain)"/>
    <property type="match status" value="1"/>
</dbReference>
<dbReference type="Gene3D" id="3.90.1150.10">
    <property type="entry name" value="Aspartate Aminotransferase, domain 1"/>
    <property type="match status" value="1"/>
</dbReference>
<dbReference type="PANTHER" id="PTHR11986">
    <property type="entry name" value="AMINOTRANSFERASE CLASS III"/>
    <property type="match status" value="1"/>
</dbReference>